<evidence type="ECO:0000256" key="2">
    <source>
        <dbReference type="SAM" id="Phobius"/>
    </source>
</evidence>
<dbReference type="PANTHER" id="PTHR34700">
    <property type="entry name" value="POTASSIUM BINDING PROTEIN KBP"/>
    <property type="match status" value="1"/>
</dbReference>
<dbReference type="eggNOG" id="COG1652">
    <property type="taxonomic scope" value="Bacteria"/>
</dbReference>
<dbReference type="EMBL" id="CP001737">
    <property type="protein sequence ID" value="ACV79101.1"/>
    <property type="molecule type" value="Genomic_DNA"/>
</dbReference>
<dbReference type="InterPro" id="IPR018392">
    <property type="entry name" value="LysM"/>
</dbReference>
<dbReference type="SUPFAM" id="SSF54106">
    <property type="entry name" value="LysM domain"/>
    <property type="match status" value="1"/>
</dbReference>
<reference evidence="5" key="1">
    <citation type="submission" date="2009-09" db="EMBL/GenBank/DDBJ databases">
        <title>The complete genome of Nakamurella multipartita DSM 44233.</title>
        <authorList>
            <consortium name="US DOE Joint Genome Institute (JGI-PGF)"/>
            <person name="Lucas S."/>
            <person name="Copeland A."/>
            <person name="Lapidus A."/>
            <person name="Glavina del Rio T."/>
            <person name="Dalin E."/>
            <person name="Tice H."/>
            <person name="Bruce D."/>
            <person name="Goodwin L."/>
            <person name="Pitluck S."/>
            <person name="Kyrpides N."/>
            <person name="Mavromatis K."/>
            <person name="Ivanova N."/>
            <person name="Ovchinnikova G."/>
            <person name="Sims D."/>
            <person name="Meincke L."/>
            <person name="Brettin T."/>
            <person name="Detter J.C."/>
            <person name="Han C."/>
            <person name="Larimer F."/>
            <person name="Land M."/>
            <person name="Hauser L."/>
            <person name="Markowitz V."/>
            <person name="Cheng J.-F."/>
            <person name="Hugenholtz P."/>
            <person name="Woyke T."/>
            <person name="Wu D."/>
            <person name="Klenk H.-P."/>
            <person name="Eisen J.A."/>
        </authorList>
    </citation>
    <scope>NUCLEOTIDE SEQUENCE [LARGE SCALE GENOMIC DNA]</scope>
    <source>
        <strain evidence="5">ATCC 700099 / DSM 44233 / CIP 104796 / JCM 9543 / NBRC 105858 / Y-104</strain>
    </source>
</reference>
<dbReference type="HOGENOM" id="CLU_005332_0_0_11"/>
<accession>C8X8P6</accession>
<protein>
    <submittedName>
        <fullName evidence="4">Peptidoglycan-binding LysM</fullName>
    </submittedName>
</protein>
<feature type="domain" description="LysM" evidence="3">
    <location>
        <begin position="317"/>
        <end position="370"/>
    </location>
</feature>
<organism evidence="4 5">
    <name type="scientific">Nakamurella multipartita (strain ATCC 700099 / DSM 44233 / CIP 104796 / JCM 9543 / NBRC 105858 / Y-104)</name>
    <name type="common">Microsphaera multipartita</name>
    <dbReference type="NCBI Taxonomy" id="479431"/>
    <lineage>
        <taxon>Bacteria</taxon>
        <taxon>Bacillati</taxon>
        <taxon>Actinomycetota</taxon>
        <taxon>Actinomycetes</taxon>
        <taxon>Nakamurellales</taxon>
        <taxon>Nakamurellaceae</taxon>
        <taxon>Nakamurella</taxon>
    </lineage>
</organism>
<evidence type="ECO:0000259" key="3">
    <source>
        <dbReference type="PROSITE" id="PS51782"/>
    </source>
</evidence>
<gene>
    <name evidence="4" type="ordered locus">Namu_2755</name>
</gene>
<dbReference type="CDD" id="cd00118">
    <property type="entry name" value="LysM"/>
    <property type="match status" value="2"/>
</dbReference>
<dbReference type="Proteomes" id="UP000002218">
    <property type="component" value="Chromosome"/>
</dbReference>
<dbReference type="STRING" id="479431.Namu_2755"/>
<keyword evidence="2" id="KW-1133">Transmembrane helix</keyword>
<dbReference type="InParanoid" id="C8X8P6"/>
<name>C8X8P6_NAKMY</name>
<keyword evidence="2" id="KW-0472">Membrane</keyword>
<dbReference type="OrthoDB" id="8444614at2"/>
<feature type="compositionally biased region" description="Low complexity" evidence="1">
    <location>
        <begin position="406"/>
        <end position="420"/>
    </location>
</feature>
<reference evidence="4 5" key="2">
    <citation type="journal article" date="2010" name="Stand. Genomic Sci.">
        <title>Complete genome sequence of Nakamurella multipartita type strain (Y-104).</title>
        <authorList>
            <person name="Tice H."/>
            <person name="Mayilraj S."/>
            <person name="Sims D."/>
            <person name="Lapidus A."/>
            <person name="Nolan M."/>
            <person name="Lucas S."/>
            <person name="Glavina Del Rio T."/>
            <person name="Copeland A."/>
            <person name="Cheng J.F."/>
            <person name="Meincke L."/>
            <person name="Bruce D."/>
            <person name="Goodwin L."/>
            <person name="Pitluck S."/>
            <person name="Ivanova N."/>
            <person name="Mavromatis K."/>
            <person name="Ovchinnikova G."/>
            <person name="Pati A."/>
            <person name="Chen A."/>
            <person name="Palaniappan K."/>
            <person name="Land M."/>
            <person name="Hauser L."/>
            <person name="Chang Y.J."/>
            <person name="Jeffries C.D."/>
            <person name="Detter J.C."/>
            <person name="Brettin T."/>
            <person name="Rohde M."/>
            <person name="Goker M."/>
            <person name="Bristow J."/>
            <person name="Eisen J.A."/>
            <person name="Markowitz V."/>
            <person name="Hugenholtz P."/>
            <person name="Kyrpides N.C."/>
            <person name="Klenk H.P."/>
            <person name="Chen F."/>
        </authorList>
    </citation>
    <scope>NUCLEOTIDE SEQUENCE [LARGE SCALE GENOMIC DNA]</scope>
    <source>
        <strain evidence="5">ATCC 700099 / DSM 44233 / CIP 104796 / JCM 9543 / NBRC 105858 / Y-104</strain>
    </source>
</reference>
<feature type="compositionally biased region" description="Pro residues" evidence="1">
    <location>
        <begin position="421"/>
        <end position="430"/>
    </location>
</feature>
<evidence type="ECO:0000256" key="1">
    <source>
        <dbReference type="SAM" id="MobiDB-lite"/>
    </source>
</evidence>
<evidence type="ECO:0000313" key="5">
    <source>
        <dbReference type="Proteomes" id="UP000002218"/>
    </source>
</evidence>
<dbReference type="SMART" id="SM00257">
    <property type="entry name" value="LysM"/>
    <property type="match status" value="2"/>
</dbReference>
<keyword evidence="5" id="KW-1185">Reference proteome</keyword>
<feature type="transmembrane region" description="Helical" evidence="2">
    <location>
        <begin position="28"/>
        <end position="49"/>
    </location>
</feature>
<feature type="domain" description="LysM" evidence="3">
    <location>
        <begin position="251"/>
        <end position="305"/>
    </location>
</feature>
<dbReference type="KEGG" id="nml:Namu_2755"/>
<sequence precursor="true">MRTSHRPAPVSSWRTRPPNLLQRIGRSVISATVALALLCGLPWLLVAAVGNPLRHWPDLVAGDISNQVILAALACLAWILWAQFAVAFLVELASAIRRTPMPARIPAVLASQQWLARALVNGVLLLLPVTVSSVAPAGQALAMTAALPSTPASSIAPADRGGPTTPSSAVATVVVAADGARTWWDLAERHLGDGAAWRDLWTLNAGRTQPDGTTLTSERIMLRPGWTVLVPADPGAPLPPPPGDETETAPTQVVVRPGDTLTRIAAEHDSGDWTELWQANEGRSQPGGEVFTDPDLIEPGWVITIPTSGTADGVTRPTVTVRSGDTLSRIAADHGITVDKLLAANIGVAQPDGDALTDPDLIHVGWELALPDPADVPPPAQTEPAGPTGGGEGPSADTHEPPTDTSPPTSGAPSASAPAPADIPPAPPTSDPSTEQPAATPAAEPERGEVDGDSATTTPPAVPIAAFAGAGGVLAALALATLIGYRRRQFRHRRPGHAPSATPDDLVAMERALLAAGSAAAPDAEFLHHALHGIAHLSAAGDSPPPDVAAAVLTDRDLTLLLHTPRADAAGAWVGSNDGHRWTLQRTDPTGYQPARRGWLAPPYPTLVTVGSTPAGEHWLIDLERAGALTVSGDRKTALGLARSMVAELAHNSWSESVEVTMTGFGRELAAMHPERLTHLDSAATAFARLRRHRDATADAMQATGTDVLTGRNSGVAGDAWNSQVLLVAAPDAATGAESVDLGREPARSTVAVVTVGEATGTASRPRWELRVTEDGLLSIPALGATLIAQQIPEAEADRLARLLSFAADPTPVGDPHEDGRVHLRGNSGPKEIARPGSLLAEPDSTYLATTATTTRDLQCLAPAVSSQHRKRAEAADTSLDADFAAWHDPDTPRPRIALFGGPTVRVGNARFSAFNVEIAAYLATRTAGVGIDRYASDLWPTEPDIVSQTTVRSKVRTSLSQFRKLLGTDPVTGEDYLPRNTGKAAAEYRLSPAVLVDVDLFDRLRVRGQVRGPNGLTDLHAALELVTGPPLAARRPGGYGWLADTPIDHHLSAAVVDLAHLVATHHLAHGEPEEAAAAAQTALRAGSSEDTPLLDLVAVCHAQGQVAQADVYIRRIMANHGADVEEDLPPRTYEVLLRRQWLPPAA</sequence>
<feature type="region of interest" description="Disordered" evidence="1">
    <location>
        <begin position="370"/>
        <end position="458"/>
    </location>
</feature>
<dbReference type="PROSITE" id="PS51782">
    <property type="entry name" value="LYSM"/>
    <property type="match status" value="2"/>
</dbReference>
<feature type="transmembrane region" description="Helical" evidence="2">
    <location>
        <begin position="464"/>
        <end position="485"/>
    </location>
</feature>
<dbReference type="PANTHER" id="PTHR34700:SF4">
    <property type="entry name" value="PHAGE-LIKE ELEMENT PBSX PROTEIN XKDP"/>
    <property type="match status" value="1"/>
</dbReference>
<proteinExistence type="predicted"/>
<dbReference type="AlphaFoldDB" id="C8X8P6"/>
<dbReference type="eggNOG" id="COG1388">
    <property type="taxonomic scope" value="Bacteria"/>
</dbReference>
<feature type="transmembrane region" description="Helical" evidence="2">
    <location>
        <begin position="69"/>
        <end position="93"/>
    </location>
</feature>
<evidence type="ECO:0000313" key="4">
    <source>
        <dbReference type="EMBL" id="ACV79101.1"/>
    </source>
</evidence>
<feature type="region of interest" description="Disordered" evidence="1">
    <location>
        <begin position="811"/>
        <end position="836"/>
    </location>
</feature>
<dbReference type="InterPro" id="IPR036779">
    <property type="entry name" value="LysM_dom_sf"/>
</dbReference>
<feature type="compositionally biased region" description="Low complexity" evidence="1">
    <location>
        <begin position="431"/>
        <end position="443"/>
    </location>
</feature>
<keyword evidence="2" id="KW-0812">Transmembrane</keyword>
<dbReference type="Pfam" id="PF01476">
    <property type="entry name" value="LysM"/>
    <property type="match status" value="2"/>
</dbReference>
<dbReference type="Gene3D" id="3.10.350.10">
    <property type="entry name" value="LysM domain"/>
    <property type="match status" value="2"/>
</dbReference>
<dbReference type="InterPro" id="IPR052196">
    <property type="entry name" value="Bact_Kbp"/>
</dbReference>